<protein>
    <submittedName>
        <fullName evidence="2">Uncharacterized protein</fullName>
    </submittedName>
</protein>
<sequence length="99" mass="11026">MVITKKKTWKAKDQLAQKEATAASRTSRPGGQVIEYQKRLTSATERTRLPAKAPHGMRYIVEGMKKLEMAAQKSRLDVFLDSKAFCPETSCVTALIAKV</sequence>
<organism evidence="2 3">
    <name type="scientific">Caenorhabditis auriculariae</name>
    <dbReference type="NCBI Taxonomy" id="2777116"/>
    <lineage>
        <taxon>Eukaryota</taxon>
        <taxon>Metazoa</taxon>
        <taxon>Ecdysozoa</taxon>
        <taxon>Nematoda</taxon>
        <taxon>Chromadorea</taxon>
        <taxon>Rhabditida</taxon>
        <taxon>Rhabditina</taxon>
        <taxon>Rhabditomorpha</taxon>
        <taxon>Rhabditoidea</taxon>
        <taxon>Rhabditidae</taxon>
        <taxon>Peloderinae</taxon>
        <taxon>Caenorhabditis</taxon>
    </lineage>
</organism>
<gene>
    <name evidence="2" type="ORF">CAUJ_LOCUS5196</name>
</gene>
<evidence type="ECO:0000313" key="2">
    <source>
        <dbReference type="EMBL" id="CAD6189277.1"/>
    </source>
</evidence>
<dbReference type="EMBL" id="CAJGYM010000010">
    <property type="protein sequence ID" value="CAD6189277.1"/>
    <property type="molecule type" value="Genomic_DNA"/>
</dbReference>
<dbReference type="AlphaFoldDB" id="A0A8S1H1M1"/>
<dbReference type="Proteomes" id="UP000835052">
    <property type="component" value="Unassembled WGS sequence"/>
</dbReference>
<reference evidence="2" key="1">
    <citation type="submission" date="2020-10" db="EMBL/GenBank/DDBJ databases">
        <authorList>
            <person name="Kikuchi T."/>
        </authorList>
    </citation>
    <scope>NUCLEOTIDE SEQUENCE</scope>
    <source>
        <strain evidence="2">NKZ352</strain>
    </source>
</reference>
<proteinExistence type="predicted"/>
<feature type="region of interest" description="Disordered" evidence="1">
    <location>
        <begin position="1"/>
        <end position="31"/>
    </location>
</feature>
<comment type="caution">
    <text evidence="2">The sequence shown here is derived from an EMBL/GenBank/DDBJ whole genome shotgun (WGS) entry which is preliminary data.</text>
</comment>
<keyword evidence="3" id="KW-1185">Reference proteome</keyword>
<evidence type="ECO:0000313" key="3">
    <source>
        <dbReference type="Proteomes" id="UP000835052"/>
    </source>
</evidence>
<evidence type="ECO:0000256" key="1">
    <source>
        <dbReference type="SAM" id="MobiDB-lite"/>
    </source>
</evidence>
<accession>A0A8S1H1M1</accession>
<name>A0A8S1H1M1_9PELO</name>